<dbReference type="SUPFAM" id="SSF64182">
    <property type="entry name" value="DHH phosphoesterases"/>
    <property type="match status" value="1"/>
</dbReference>
<dbReference type="EMBL" id="PKUR01000001">
    <property type="protein sequence ID" value="PLW87803.1"/>
    <property type="molecule type" value="Genomic_DNA"/>
</dbReference>
<keyword evidence="3" id="KW-1185">Reference proteome</keyword>
<evidence type="ECO:0000313" key="2">
    <source>
        <dbReference type="EMBL" id="PLW87803.1"/>
    </source>
</evidence>
<dbReference type="KEGG" id="hja:BST95_13865"/>
<sequence>MDYDVFNGDADGICALLQLRKAEPRDAQLVTGVKRDINLLSKIDPAAGDRLTVLDISMDKNKQGLATALEAGAEVFYVDHHFPGDIPEHASLVSLINESPDVCTAALVNGHLQGAYLDWAVTGAFGDNLKETARTLAKGLDIASEDLDRLEKLGTYINYNGYGPAIADLHFDPKDLYLHLAEAQSALDFVSASAHFRTLAEGYTQDMGAAEALQASLASAEVAIFMLPNEAWARRVSGVFSNDLATANPERAHAVLTAKDNGNYLVSVRAPLANKQGAAELCMQFPTGGGRAGAAGINDLPADQLEAFEAAFQAAYGA</sequence>
<evidence type="ECO:0000313" key="3">
    <source>
        <dbReference type="Proteomes" id="UP000235162"/>
    </source>
</evidence>
<proteinExistence type="predicted"/>
<comment type="caution">
    <text evidence="2">The sequence shown here is derived from an EMBL/GenBank/DDBJ whole genome shotgun (WGS) entry which is preliminary data.</text>
</comment>
<evidence type="ECO:0000259" key="1">
    <source>
        <dbReference type="Pfam" id="PF01368"/>
    </source>
</evidence>
<name>A0AAP8MH77_9GAMM</name>
<reference evidence="2 3" key="1">
    <citation type="submission" date="2018-01" db="EMBL/GenBank/DDBJ databases">
        <title>The draft genome sequence of Halioglobus japonicus S1-36.</title>
        <authorList>
            <person name="Du Z.-J."/>
            <person name="Shi M.-J."/>
        </authorList>
    </citation>
    <scope>NUCLEOTIDE SEQUENCE [LARGE SCALE GENOMIC DNA]</scope>
    <source>
        <strain evidence="2 3">S1-36</strain>
    </source>
</reference>
<accession>A0AAP8MH77</accession>
<dbReference type="InterPro" id="IPR001667">
    <property type="entry name" value="DDH_dom"/>
</dbReference>
<dbReference type="Proteomes" id="UP000235162">
    <property type="component" value="Unassembled WGS sequence"/>
</dbReference>
<organism evidence="2 3">
    <name type="scientific">Halioglobus japonicus</name>
    <dbReference type="NCBI Taxonomy" id="930805"/>
    <lineage>
        <taxon>Bacteria</taxon>
        <taxon>Pseudomonadati</taxon>
        <taxon>Pseudomonadota</taxon>
        <taxon>Gammaproteobacteria</taxon>
        <taxon>Cellvibrionales</taxon>
        <taxon>Halieaceae</taxon>
        <taxon>Halioglobus</taxon>
    </lineage>
</organism>
<feature type="domain" description="DDH" evidence="1">
    <location>
        <begin position="7"/>
        <end position="113"/>
    </location>
</feature>
<dbReference type="InterPro" id="IPR038763">
    <property type="entry name" value="DHH_sf"/>
</dbReference>
<gene>
    <name evidence="2" type="ORF">C0029_04320</name>
</gene>
<protein>
    <submittedName>
        <fullName evidence="2">Acetyltransferase</fullName>
    </submittedName>
</protein>
<dbReference type="RefSeq" id="WP_084200186.1">
    <property type="nucleotide sequence ID" value="NZ_BMYL01000001.1"/>
</dbReference>
<dbReference type="Pfam" id="PF01368">
    <property type="entry name" value="DHH"/>
    <property type="match status" value="1"/>
</dbReference>
<dbReference type="AlphaFoldDB" id="A0AAP8MH77"/>